<proteinExistence type="predicted"/>
<dbReference type="AlphaFoldDB" id="A0A6V7Q661"/>
<name>A0A6V7Q661_ANACO</name>
<organism evidence="3">
    <name type="scientific">Ananas comosus var. bracteatus</name>
    <name type="common">red pineapple</name>
    <dbReference type="NCBI Taxonomy" id="296719"/>
    <lineage>
        <taxon>Eukaryota</taxon>
        <taxon>Viridiplantae</taxon>
        <taxon>Streptophyta</taxon>
        <taxon>Embryophyta</taxon>
        <taxon>Tracheophyta</taxon>
        <taxon>Spermatophyta</taxon>
        <taxon>Magnoliopsida</taxon>
        <taxon>Liliopsida</taxon>
        <taxon>Poales</taxon>
        <taxon>Bromeliaceae</taxon>
        <taxon>Bromelioideae</taxon>
        <taxon>Ananas</taxon>
    </lineage>
</organism>
<reference evidence="3" key="1">
    <citation type="submission" date="2020-07" db="EMBL/GenBank/DDBJ databases">
        <authorList>
            <person name="Lin J."/>
        </authorList>
    </citation>
    <scope>NUCLEOTIDE SEQUENCE</scope>
</reference>
<feature type="chain" id="PRO_5028466682" evidence="2">
    <location>
        <begin position="17"/>
        <end position="121"/>
    </location>
</feature>
<accession>A0A6V7Q661</accession>
<evidence type="ECO:0000256" key="2">
    <source>
        <dbReference type="SAM" id="SignalP"/>
    </source>
</evidence>
<dbReference type="EMBL" id="LR862133">
    <property type="protein sequence ID" value="CAD1838471.1"/>
    <property type="molecule type" value="Genomic_DNA"/>
</dbReference>
<feature type="region of interest" description="Disordered" evidence="1">
    <location>
        <begin position="78"/>
        <end position="121"/>
    </location>
</feature>
<keyword evidence="2" id="KW-0732">Signal</keyword>
<evidence type="ECO:0000256" key="1">
    <source>
        <dbReference type="SAM" id="MobiDB-lite"/>
    </source>
</evidence>
<sequence length="121" mass="13169">MIMYVFKLISWGLVVHDLVVEPWADRGGAVRSAVRPPRPNRAKSVAASGRGRDNPWSEQQPQLWSLLGQVAGCRSSSRKLSAAKSERSGLAGGSSVAQRKGRKAMASDAAQRWQWSAGIWP</sequence>
<feature type="region of interest" description="Disordered" evidence="1">
    <location>
        <begin position="30"/>
        <end position="58"/>
    </location>
</feature>
<protein>
    <submittedName>
        <fullName evidence="3">Uncharacterized protein</fullName>
    </submittedName>
</protein>
<feature type="signal peptide" evidence="2">
    <location>
        <begin position="1"/>
        <end position="16"/>
    </location>
</feature>
<gene>
    <name evidence="3" type="ORF">CB5_LOCUS21682</name>
</gene>
<evidence type="ECO:0000313" key="3">
    <source>
        <dbReference type="EMBL" id="CAD1838471.1"/>
    </source>
</evidence>